<dbReference type="AlphaFoldDB" id="A0A4R9AZJ2"/>
<accession>A0A4R9AZJ2</accession>
<protein>
    <submittedName>
        <fullName evidence="1">Uncharacterized protein</fullName>
    </submittedName>
</protein>
<reference evidence="1 2" key="1">
    <citation type="submission" date="2019-03" db="EMBL/GenBank/DDBJ databases">
        <title>Genomics of glacier-inhabiting Cryobacterium strains.</title>
        <authorList>
            <person name="Liu Q."/>
            <person name="Xin Y.-H."/>
        </authorList>
    </citation>
    <scope>NUCLEOTIDE SEQUENCE [LARGE SCALE GENOMIC DNA]</scope>
    <source>
        <strain evidence="1 2">Hh4</strain>
    </source>
</reference>
<sequence>MKNFIWFVVGVGVGLVVSREASKTRQGKQFFSDLDTKAREFGEAISEGYRKREAELRDAIGDVADVATDSGDAIGKPAKP</sequence>
<dbReference type="Proteomes" id="UP000298313">
    <property type="component" value="Unassembled WGS sequence"/>
</dbReference>
<comment type="caution">
    <text evidence="1">The sequence shown here is derived from an EMBL/GenBank/DDBJ whole genome shotgun (WGS) entry which is preliminary data.</text>
</comment>
<gene>
    <name evidence="1" type="ORF">E3T48_14700</name>
</gene>
<proteinExistence type="predicted"/>
<keyword evidence="2" id="KW-1185">Reference proteome</keyword>
<evidence type="ECO:0000313" key="1">
    <source>
        <dbReference type="EMBL" id="TFD73192.1"/>
    </source>
</evidence>
<name>A0A4R9AZJ2_9MICO</name>
<evidence type="ECO:0000313" key="2">
    <source>
        <dbReference type="Proteomes" id="UP000298313"/>
    </source>
</evidence>
<organism evidence="1 2">
    <name type="scientific">Cryobacterium fucosi</name>
    <dbReference type="NCBI Taxonomy" id="1259157"/>
    <lineage>
        <taxon>Bacteria</taxon>
        <taxon>Bacillati</taxon>
        <taxon>Actinomycetota</taxon>
        <taxon>Actinomycetes</taxon>
        <taxon>Micrococcales</taxon>
        <taxon>Microbacteriaceae</taxon>
        <taxon>Cryobacterium</taxon>
    </lineage>
</organism>
<dbReference type="RefSeq" id="WP_134524778.1">
    <property type="nucleotide sequence ID" value="NZ_SOHH01000100.1"/>
</dbReference>
<dbReference type="OrthoDB" id="5121327at2"/>
<dbReference type="EMBL" id="SOHH01000100">
    <property type="protein sequence ID" value="TFD73192.1"/>
    <property type="molecule type" value="Genomic_DNA"/>
</dbReference>